<comment type="caution">
    <text evidence="1">The sequence shown here is derived from an EMBL/GenBank/DDBJ whole genome shotgun (WGS) entry which is preliminary data.</text>
</comment>
<protein>
    <submittedName>
        <fullName evidence="1">Uncharacterized protein</fullName>
    </submittedName>
</protein>
<evidence type="ECO:0000313" key="2">
    <source>
        <dbReference type="Proteomes" id="UP000305401"/>
    </source>
</evidence>
<gene>
    <name evidence="1" type="ORF">E5990_10980</name>
</gene>
<name>A0AC61S2H6_9BACT</name>
<reference evidence="1" key="1">
    <citation type="submission" date="2019-04" db="EMBL/GenBank/DDBJ databases">
        <title>Microbes associate with the intestines of laboratory mice.</title>
        <authorList>
            <person name="Navarre W."/>
            <person name="Wong E."/>
            <person name="Huang K.C."/>
            <person name="Tropini C."/>
            <person name="Ng K."/>
            <person name="Yu B."/>
        </authorList>
    </citation>
    <scope>NUCLEOTIDE SEQUENCE</scope>
    <source>
        <strain evidence="1">NM86_A22</strain>
    </source>
</reference>
<feature type="non-terminal residue" evidence="1">
    <location>
        <position position="304"/>
    </location>
</feature>
<evidence type="ECO:0000313" key="1">
    <source>
        <dbReference type="EMBL" id="THG40336.1"/>
    </source>
</evidence>
<proteinExistence type="predicted"/>
<dbReference type="EMBL" id="SSTG01000232">
    <property type="protein sequence ID" value="THG40336.1"/>
    <property type="molecule type" value="Genomic_DNA"/>
</dbReference>
<dbReference type="Proteomes" id="UP000305401">
    <property type="component" value="Unassembled WGS sequence"/>
</dbReference>
<organism evidence="1 2">
    <name type="scientific">Muribaculum caecicola</name>
    <dbReference type="NCBI Taxonomy" id="3038144"/>
    <lineage>
        <taxon>Bacteria</taxon>
        <taxon>Pseudomonadati</taxon>
        <taxon>Bacteroidota</taxon>
        <taxon>Bacteroidia</taxon>
        <taxon>Bacteroidales</taxon>
        <taxon>Muribaculaceae</taxon>
        <taxon>Muribaculum</taxon>
    </lineage>
</organism>
<keyword evidence="2" id="KW-1185">Reference proteome</keyword>
<accession>A0AC61S2H6</accession>
<sequence>MKIINSIRLSILAISLCAATTLTAASHGFAIFVDSVSYTKTASELAQYAQSVDKQGLKSEIVVVTPDVTPDSLRAVISGMAHRKSVPIEGMVFVGDIPVPMLLDAQHLTSAFKVLQNPKRMERSACPSDRFYDDLDLQFDFIERDSKKPLLYYYSMRADSPQKSSPSLYSGRIKSFDFYGKNKYENLRDYLKKVVRVKSRGEQFNQMLFFSGSGYNSESPLSRIDEKIAHLEQFPWMKNQNSAITYLDHKDAIFAKFALMSQMQRPDLSMALLHHHGSPIKEYINRYPDARNARDQLDQAQFFF</sequence>